<proteinExistence type="predicted"/>
<dbReference type="KEGG" id="pfer:IRI77_29980"/>
<organism evidence="1 2">
    <name type="scientific">Paludibaculum fermentans</name>
    <dbReference type="NCBI Taxonomy" id="1473598"/>
    <lineage>
        <taxon>Bacteria</taxon>
        <taxon>Pseudomonadati</taxon>
        <taxon>Acidobacteriota</taxon>
        <taxon>Terriglobia</taxon>
        <taxon>Bryobacterales</taxon>
        <taxon>Bryobacteraceae</taxon>
        <taxon>Paludibaculum</taxon>
    </lineage>
</organism>
<dbReference type="EMBL" id="CP063849">
    <property type="protein sequence ID" value="QOY86965.1"/>
    <property type="molecule type" value="Genomic_DNA"/>
</dbReference>
<dbReference type="RefSeq" id="WP_194448634.1">
    <property type="nucleotide sequence ID" value="NZ_CP063849.1"/>
</dbReference>
<keyword evidence="2" id="KW-1185">Reference proteome</keyword>
<accession>A0A7S7SKE7</accession>
<dbReference type="Proteomes" id="UP000593892">
    <property type="component" value="Chromosome"/>
</dbReference>
<name>A0A7S7SKE7_PALFE</name>
<gene>
    <name evidence="1" type="ORF">IRI77_29980</name>
</gene>
<evidence type="ECO:0000313" key="2">
    <source>
        <dbReference type="Proteomes" id="UP000593892"/>
    </source>
</evidence>
<protein>
    <recommendedName>
        <fullName evidence="3">Zinc-finger domain-containing protein</fullName>
    </recommendedName>
</protein>
<dbReference type="AlphaFoldDB" id="A0A7S7SKE7"/>
<reference evidence="1 2" key="1">
    <citation type="submission" date="2020-10" db="EMBL/GenBank/DDBJ databases">
        <title>Complete genome sequence of Paludibaculum fermentans P105T, a facultatively anaerobic acidobacterium capable of dissimilatory Fe(III) reduction.</title>
        <authorList>
            <person name="Dedysh S.N."/>
            <person name="Beletsky A.V."/>
            <person name="Kulichevskaya I.S."/>
            <person name="Mardanov A.V."/>
            <person name="Ravin N.V."/>
        </authorList>
    </citation>
    <scope>NUCLEOTIDE SEQUENCE [LARGE SCALE GENOMIC DNA]</scope>
    <source>
        <strain evidence="1 2">P105</strain>
    </source>
</reference>
<sequence length="205" mass="22263">MNQDGGSEALRCVTPIDAAVLVDYWLAALVGLEEETIEEHLFSCDSCGARLREVIALAEGVRLLAREGSLRMVVSDEYVQRAAREGLRVRQYAPPPGGSVECTVTAEDDLLIGRLAANLMGAQRVDLCFCDESGVEQFRMPDIPIQPDAGGVVYQESMIFAKASPSSSLIARLVALDEAGAERLLGEYTFHHTRSLPGPGTWLRI</sequence>
<evidence type="ECO:0000313" key="1">
    <source>
        <dbReference type="EMBL" id="QOY86965.1"/>
    </source>
</evidence>
<evidence type="ECO:0008006" key="3">
    <source>
        <dbReference type="Google" id="ProtNLM"/>
    </source>
</evidence>